<protein>
    <recommendedName>
        <fullName evidence="3">Integrase catalytic domain-containing protein</fullName>
    </recommendedName>
</protein>
<dbReference type="GO" id="GO:0015074">
    <property type="term" value="P:DNA integration"/>
    <property type="evidence" value="ECO:0007669"/>
    <property type="project" value="InterPro"/>
</dbReference>
<evidence type="ECO:0000256" key="1">
    <source>
        <dbReference type="SAM" id="Coils"/>
    </source>
</evidence>
<dbReference type="PANTHER" id="PTHR37984:SF11">
    <property type="entry name" value="INTEGRASE CATALYTIC DOMAIN-CONTAINING PROTEIN"/>
    <property type="match status" value="1"/>
</dbReference>
<dbReference type="Gene3D" id="3.30.420.10">
    <property type="entry name" value="Ribonuclease H-like superfamily/Ribonuclease H"/>
    <property type="match status" value="1"/>
</dbReference>
<proteinExistence type="predicted"/>
<dbReference type="GO" id="GO:0003676">
    <property type="term" value="F:nucleic acid binding"/>
    <property type="evidence" value="ECO:0007669"/>
    <property type="project" value="InterPro"/>
</dbReference>
<dbReference type="InterPro" id="IPR036397">
    <property type="entry name" value="RNaseH_sf"/>
</dbReference>
<sequence length="349" mass="39889">MKERLRSKVWWPGVDKEAERKCRECYGCQLVTKETIIPPVKTTRLPERPWQDLALDLLGPLPTGEHLLVLVDYFSRWVEVDVIYSTTSEVIIKCLDKQFCRYGVPRTLRTDNGANLVSAEMDEYLTEMGIKRRLTTPLWPRANGEVERQNRSLLKAMRAAQAEKKDWRSELNKYILAYRSTPHTMTGTSPAELLYGRKLSTKLPELADFGDSDEVTHPEVRDRDAEKKQRGADYVDKKRHAADKPDVQEGGLVLLEKRKETKLSTNYEKKRSLIRFVDLATDPGELDYSDPVVRSVPEQHCGQGASPTPTVEASAIPVEEQTPVQIESLPRRSGRVTRPLDRLIEYLTV</sequence>
<evidence type="ECO:0000256" key="2">
    <source>
        <dbReference type="SAM" id="MobiDB-lite"/>
    </source>
</evidence>
<comment type="caution">
    <text evidence="4">The sequence shown here is derived from an EMBL/GenBank/DDBJ whole genome shotgun (WGS) entry which is preliminary data.</text>
</comment>
<keyword evidence="5" id="KW-1185">Reference proteome</keyword>
<dbReference type="SUPFAM" id="SSF53098">
    <property type="entry name" value="Ribonuclease H-like"/>
    <property type="match status" value="1"/>
</dbReference>
<evidence type="ECO:0000313" key="5">
    <source>
        <dbReference type="Proteomes" id="UP001249851"/>
    </source>
</evidence>
<dbReference type="InterPro" id="IPR050951">
    <property type="entry name" value="Retrovirus_Pol_polyprotein"/>
</dbReference>
<evidence type="ECO:0000259" key="3">
    <source>
        <dbReference type="PROSITE" id="PS50994"/>
    </source>
</evidence>
<dbReference type="PANTHER" id="PTHR37984">
    <property type="entry name" value="PROTEIN CBG26694"/>
    <property type="match status" value="1"/>
</dbReference>
<reference evidence="4" key="2">
    <citation type="journal article" date="2023" name="Science">
        <title>Genomic signatures of disease resistance in endangered staghorn corals.</title>
        <authorList>
            <person name="Vollmer S.V."/>
            <person name="Selwyn J.D."/>
            <person name="Despard B.A."/>
            <person name="Roesel C.L."/>
        </authorList>
    </citation>
    <scope>NUCLEOTIDE SEQUENCE</scope>
    <source>
        <strain evidence="4">K2</strain>
    </source>
</reference>
<dbReference type="EMBL" id="JARQWQ010000109">
    <property type="protein sequence ID" value="KAK2550537.1"/>
    <property type="molecule type" value="Genomic_DNA"/>
</dbReference>
<accession>A0AAD9PWL5</accession>
<dbReference type="InterPro" id="IPR001584">
    <property type="entry name" value="Integrase_cat-core"/>
</dbReference>
<dbReference type="InterPro" id="IPR012337">
    <property type="entry name" value="RNaseH-like_sf"/>
</dbReference>
<dbReference type="FunFam" id="3.30.420.10:FF:000063">
    <property type="entry name" value="Retrovirus-related Pol polyprotein from transposon 297-like Protein"/>
    <property type="match status" value="1"/>
</dbReference>
<organism evidence="4 5">
    <name type="scientific">Acropora cervicornis</name>
    <name type="common">Staghorn coral</name>
    <dbReference type="NCBI Taxonomy" id="6130"/>
    <lineage>
        <taxon>Eukaryota</taxon>
        <taxon>Metazoa</taxon>
        <taxon>Cnidaria</taxon>
        <taxon>Anthozoa</taxon>
        <taxon>Hexacorallia</taxon>
        <taxon>Scleractinia</taxon>
        <taxon>Astrocoeniina</taxon>
        <taxon>Acroporidae</taxon>
        <taxon>Acropora</taxon>
    </lineage>
</organism>
<dbReference type="Proteomes" id="UP001249851">
    <property type="component" value="Unassembled WGS sequence"/>
</dbReference>
<gene>
    <name evidence="4" type="ORF">P5673_028736</name>
</gene>
<feature type="coiled-coil region" evidence="1">
    <location>
        <begin position="143"/>
        <end position="177"/>
    </location>
</feature>
<name>A0AAD9PWL5_ACRCE</name>
<evidence type="ECO:0000313" key="4">
    <source>
        <dbReference type="EMBL" id="KAK2550537.1"/>
    </source>
</evidence>
<dbReference type="PROSITE" id="PS50994">
    <property type="entry name" value="INTEGRASE"/>
    <property type="match status" value="1"/>
</dbReference>
<feature type="compositionally biased region" description="Basic and acidic residues" evidence="2">
    <location>
        <begin position="214"/>
        <end position="243"/>
    </location>
</feature>
<dbReference type="AlphaFoldDB" id="A0AAD9PWL5"/>
<feature type="region of interest" description="Disordered" evidence="2">
    <location>
        <begin position="209"/>
        <end position="243"/>
    </location>
</feature>
<keyword evidence="1" id="KW-0175">Coiled coil</keyword>
<feature type="domain" description="Integrase catalytic" evidence="3">
    <location>
        <begin position="45"/>
        <end position="198"/>
    </location>
</feature>
<dbReference type="Pfam" id="PF00665">
    <property type="entry name" value="rve"/>
    <property type="match status" value="1"/>
</dbReference>
<reference evidence="4" key="1">
    <citation type="journal article" date="2023" name="G3 (Bethesda)">
        <title>Whole genome assembly and annotation of the endangered Caribbean coral Acropora cervicornis.</title>
        <authorList>
            <person name="Selwyn J.D."/>
            <person name="Vollmer S.V."/>
        </authorList>
    </citation>
    <scope>NUCLEOTIDE SEQUENCE</scope>
    <source>
        <strain evidence="4">K2</strain>
    </source>
</reference>
<dbReference type="Gene3D" id="1.10.340.70">
    <property type="match status" value="1"/>
</dbReference>